<keyword evidence="1" id="KW-1133">Transmembrane helix</keyword>
<organism evidence="2 3">
    <name type="scientific">Sphingobium wenxiniae (strain DSM 21828 / CGMCC 1.7748 / JZ-1)</name>
    <dbReference type="NCBI Taxonomy" id="595605"/>
    <lineage>
        <taxon>Bacteria</taxon>
        <taxon>Pseudomonadati</taxon>
        <taxon>Pseudomonadota</taxon>
        <taxon>Alphaproteobacteria</taxon>
        <taxon>Sphingomonadales</taxon>
        <taxon>Sphingomonadaceae</taxon>
        <taxon>Sphingobium</taxon>
    </lineage>
</organism>
<evidence type="ECO:0000313" key="3">
    <source>
        <dbReference type="Proteomes" id="UP000316624"/>
    </source>
</evidence>
<evidence type="ECO:0000313" key="2">
    <source>
        <dbReference type="EMBL" id="TWH91385.1"/>
    </source>
</evidence>
<dbReference type="RefSeq" id="WP_145075094.1">
    <property type="nucleotide sequence ID" value="NZ_JACIIY010000018.1"/>
</dbReference>
<feature type="transmembrane region" description="Helical" evidence="1">
    <location>
        <begin position="105"/>
        <end position="124"/>
    </location>
</feature>
<name>A0A562K847_SPHWJ</name>
<keyword evidence="1" id="KW-0472">Membrane</keyword>
<dbReference type="AlphaFoldDB" id="A0A562K847"/>
<proteinExistence type="predicted"/>
<keyword evidence="1" id="KW-0812">Transmembrane</keyword>
<gene>
    <name evidence="2" type="ORF">IQ35_03312</name>
</gene>
<accession>A0A562K847</accession>
<sequence length="183" mass="19228">MIVIQIIVSILALWLLYHLMMWALPLAAGIGLGYLAFQHGSGWLLAIGMGFIGTVIGLAILHLGMAARSLWIRLPVILAFVGPAAYAGAAATYGMAIQTGAQGPVWPVVASIGGGLVFAILAFVRLLTMTGQPAPGAQPAMPAPAQGEPFSQPEPTIVYYHPIEPVRPRLSHERGSAGRTIDL</sequence>
<feature type="transmembrane region" description="Helical" evidence="1">
    <location>
        <begin position="70"/>
        <end position="93"/>
    </location>
</feature>
<feature type="transmembrane region" description="Helical" evidence="1">
    <location>
        <begin position="12"/>
        <end position="37"/>
    </location>
</feature>
<comment type="caution">
    <text evidence="2">The sequence shown here is derived from an EMBL/GenBank/DDBJ whole genome shotgun (WGS) entry which is preliminary data.</text>
</comment>
<protein>
    <submittedName>
        <fullName evidence="2">Uncharacterized protein</fullName>
    </submittedName>
</protein>
<feature type="transmembrane region" description="Helical" evidence="1">
    <location>
        <begin position="43"/>
        <end position="63"/>
    </location>
</feature>
<reference evidence="2 3" key="1">
    <citation type="journal article" date="2015" name="Stand. Genomic Sci.">
        <title>Genomic Encyclopedia of Bacterial and Archaeal Type Strains, Phase III: the genomes of soil and plant-associated and newly described type strains.</title>
        <authorList>
            <person name="Whitman W.B."/>
            <person name="Woyke T."/>
            <person name="Klenk H.P."/>
            <person name="Zhou Y."/>
            <person name="Lilburn T.G."/>
            <person name="Beck B.J."/>
            <person name="De Vos P."/>
            <person name="Vandamme P."/>
            <person name="Eisen J.A."/>
            <person name="Garrity G."/>
            <person name="Hugenholtz P."/>
            <person name="Kyrpides N.C."/>
        </authorList>
    </citation>
    <scope>NUCLEOTIDE SEQUENCE [LARGE SCALE GENOMIC DNA]</scope>
    <source>
        <strain evidence="2 3">CGMCC 1.7748</strain>
    </source>
</reference>
<evidence type="ECO:0000256" key="1">
    <source>
        <dbReference type="SAM" id="Phobius"/>
    </source>
</evidence>
<dbReference type="Proteomes" id="UP000316624">
    <property type="component" value="Unassembled WGS sequence"/>
</dbReference>
<keyword evidence="3" id="KW-1185">Reference proteome</keyword>
<dbReference type="EMBL" id="VLKK01000017">
    <property type="protein sequence ID" value="TWH91385.1"/>
    <property type="molecule type" value="Genomic_DNA"/>
</dbReference>